<evidence type="ECO:0000313" key="2">
    <source>
        <dbReference type="Proteomes" id="UP001596242"/>
    </source>
</evidence>
<evidence type="ECO:0000313" key="1">
    <source>
        <dbReference type="EMBL" id="MFC6059378.1"/>
    </source>
</evidence>
<dbReference type="EMBL" id="JBHSPT010000080">
    <property type="protein sequence ID" value="MFC6059378.1"/>
    <property type="molecule type" value="Genomic_DNA"/>
</dbReference>
<comment type="caution">
    <text evidence="1">The sequence shown here is derived from an EMBL/GenBank/DDBJ whole genome shotgun (WGS) entry which is preliminary data.</text>
</comment>
<sequence>ELCFLPELKHGVSTQEEEMNLAAQSGTVTGGGEIRLAARTEFANNRDITVQNLTVTNSSIRESPCGENTTFRNNRLVNSSQSIC</sequence>
<dbReference type="Proteomes" id="UP001596242">
    <property type="component" value="Unassembled WGS sequence"/>
</dbReference>
<proteinExistence type="predicted"/>
<protein>
    <submittedName>
        <fullName evidence="1">Uncharacterized protein</fullName>
    </submittedName>
</protein>
<reference evidence="2" key="1">
    <citation type="journal article" date="2019" name="Int. J. Syst. Evol. Microbiol.">
        <title>The Global Catalogue of Microorganisms (GCM) 10K type strain sequencing project: providing services to taxonomists for standard genome sequencing and annotation.</title>
        <authorList>
            <consortium name="The Broad Institute Genomics Platform"/>
            <consortium name="The Broad Institute Genome Sequencing Center for Infectious Disease"/>
            <person name="Wu L."/>
            <person name="Ma J."/>
        </authorList>
    </citation>
    <scope>NUCLEOTIDE SEQUENCE [LARGE SCALE GENOMIC DNA]</scope>
    <source>
        <strain evidence="2">JCM 12763</strain>
    </source>
</reference>
<organism evidence="1 2">
    <name type="scientific">Streptomyces pratens</name>
    <dbReference type="NCBI Taxonomy" id="887456"/>
    <lineage>
        <taxon>Bacteria</taxon>
        <taxon>Bacillati</taxon>
        <taxon>Actinomycetota</taxon>
        <taxon>Actinomycetes</taxon>
        <taxon>Kitasatosporales</taxon>
        <taxon>Streptomycetaceae</taxon>
        <taxon>Streptomyces</taxon>
    </lineage>
</organism>
<name>A0ABW1M8A6_9ACTN</name>
<gene>
    <name evidence="1" type="ORF">ACFP50_29420</name>
</gene>
<feature type="non-terminal residue" evidence="1">
    <location>
        <position position="1"/>
    </location>
</feature>
<accession>A0ABW1M8A6</accession>
<keyword evidence="2" id="KW-1185">Reference proteome</keyword>